<dbReference type="PROSITE" id="PS00973">
    <property type="entry name" value="USP_2"/>
    <property type="match status" value="1"/>
</dbReference>
<keyword evidence="7" id="KW-0788">Thiol protease</keyword>
<keyword evidence="11" id="KW-1185">Reference proteome</keyword>
<organism evidence="10 11">
    <name type="scientific">Smittium simulii</name>
    <dbReference type="NCBI Taxonomy" id="133385"/>
    <lineage>
        <taxon>Eukaryota</taxon>
        <taxon>Fungi</taxon>
        <taxon>Fungi incertae sedis</taxon>
        <taxon>Zoopagomycota</taxon>
        <taxon>Kickxellomycotina</taxon>
        <taxon>Harpellomycetes</taxon>
        <taxon>Harpellales</taxon>
        <taxon>Legeriomycetaceae</taxon>
        <taxon>Smittium</taxon>
    </lineage>
</organism>
<feature type="region of interest" description="Disordered" evidence="8">
    <location>
        <begin position="1"/>
        <end position="35"/>
    </location>
</feature>
<dbReference type="EMBL" id="MBFR01000420">
    <property type="protein sequence ID" value="PVU88059.1"/>
    <property type="molecule type" value="Genomic_DNA"/>
</dbReference>
<keyword evidence="4" id="KW-0645">Protease</keyword>
<dbReference type="PROSITE" id="PS50235">
    <property type="entry name" value="USP_3"/>
    <property type="match status" value="1"/>
</dbReference>
<dbReference type="InterPro" id="IPR018200">
    <property type="entry name" value="USP_CS"/>
</dbReference>
<evidence type="ECO:0000256" key="6">
    <source>
        <dbReference type="ARBA" id="ARBA00022801"/>
    </source>
</evidence>
<dbReference type="GO" id="GO:0004843">
    <property type="term" value="F:cysteine-type deubiquitinase activity"/>
    <property type="evidence" value="ECO:0007669"/>
    <property type="project" value="UniProtKB-EC"/>
</dbReference>
<dbReference type="InterPro" id="IPR038765">
    <property type="entry name" value="Papain-like_cys_pep_sf"/>
</dbReference>
<comment type="similarity">
    <text evidence="2">Belongs to the peptidase C19 family.</text>
</comment>
<proteinExistence type="inferred from homology"/>
<evidence type="ECO:0000256" key="5">
    <source>
        <dbReference type="ARBA" id="ARBA00022786"/>
    </source>
</evidence>
<evidence type="ECO:0000313" key="10">
    <source>
        <dbReference type="EMBL" id="PVU88059.1"/>
    </source>
</evidence>
<dbReference type="PANTHER" id="PTHR24006:SF888">
    <property type="entry name" value="UBIQUITIN CARBOXYL-TERMINAL HYDROLASE 30"/>
    <property type="match status" value="1"/>
</dbReference>
<dbReference type="GO" id="GO:0005829">
    <property type="term" value="C:cytosol"/>
    <property type="evidence" value="ECO:0007669"/>
    <property type="project" value="TreeGrafter"/>
</dbReference>
<sequence>MSEMGSDQTLSRDPMLPVSETSCNSDNKDSQSDYYDSEEQVYGLVNTDINTATSTEAAFQPYLLLKAISNHSQMMADSEQQDAQEAFQLISTTIREEHQALNEHIQLVSAGLKNYKLKKIQNPFIGLTASRLTCTNCLYTEAVRHFSFDNLSLTLPVLNDYKLEDALSDYISMEELFDVVCRKCTLVKSADFNLKKLKFWNTYLDSLKKNNKLSDQYIDSILPDSFSSKNISKFSSQTERDFNSSKKQNFQASMAQNHNKEYSSTSESEIDFDPGSDLGQNLDHFTQKSCYNGSSKKLSTSYNNINTKSTEMLSHVNQNNTKLNSETKHEKNNILDHSDSKQSKSVNIKTNHLDTKESKKAKSRNKHVKLENSAKYKLELAVAACKLRREEYKSVASRILKAISTNVQEPIDESYLTKAYSPRSVKQSIIAKPPNILCLHLARSTISMSGFIVKNTCKVEFPEYLDLAKFVTNGHLELDPDKSLLSVIQNQSKENNADLSCRYVYRLQSVIVHFGSHSYGHFITLRRKPDILVKSLSKPKLQLNNMQIAPDLWANLSASEWYIVSDEEVQKANIDDALNTNPYLLFYERILS</sequence>
<feature type="compositionally biased region" description="Basic and acidic residues" evidence="8">
    <location>
        <begin position="331"/>
        <end position="342"/>
    </location>
</feature>
<evidence type="ECO:0000256" key="8">
    <source>
        <dbReference type="SAM" id="MobiDB-lite"/>
    </source>
</evidence>
<evidence type="ECO:0000256" key="3">
    <source>
        <dbReference type="ARBA" id="ARBA00012759"/>
    </source>
</evidence>
<dbReference type="STRING" id="133385.A0A2T9Y6T1"/>
<dbReference type="GO" id="GO:0005634">
    <property type="term" value="C:nucleus"/>
    <property type="evidence" value="ECO:0007669"/>
    <property type="project" value="TreeGrafter"/>
</dbReference>
<dbReference type="EC" id="3.4.19.12" evidence="3"/>
<dbReference type="AlphaFoldDB" id="A0A2T9Y6T1"/>
<feature type="region of interest" description="Disordered" evidence="8">
    <location>
        <begin position="237"/>
        <end position="278"/>
    </location>
</feature>
<feature type="region of interest" description="Disordered" evidence="8">
    <location>
        <begin position="331"/>
        <end position="367"/>
    </location>
</feature>
<evidence type="ECO:0000259" key="9">
    <source>
        <dbReference type="PROSITE" id="PS50235"/>
    </source>
</evidence>
<dbReference type="Gene3D" id="3.90.70.10">
    <property type="entry name" value="Cysteine proteinases"/>
    <property type="match status" value="2"/>
</dbReference>
<evidence type="ECO:0000256" key="7">
    <source>
        <dbReference type="ARBA" id="ARBA00022807"/>
    </source>
</evidence>
<evidence type="ECO:0000256" key="4">
    <source>
        <dbReference type="ARBA" id="ARBA00022670"/>
    </source>
</evidence>
<dbReference type="InterPro" id="IPR001394">
    <property type="entry name" value="Peptidase_C19_UCH"/>
</dbReference>
<evidence type="ECO:0000256" key="1">
    <source>
        <dbReference type="ARBA" id="ARBA00000707"/>
    </source>
</evidence>
<feature type="compositionally biased region" description="Basic and acidic residues" evidence="8">
    <location>
        <begin position="351"/>
        <end position="360"/>
    </location>
</feature>
<comment type="catalytic activity">
    <reaction evidence="1">
        <text>Thiol-dependent hydrolysis of ester, thioester, amide, peptide and isopeptide bonds formed by the C-terminal Gly of ubiquitin (a 76-residue protein attached to proteins as an intracellular targeting signal).</text>
        <dbReference type="EC" id="3.4.19.12"/>
    </reaction>
</comment>
<dbReference type="OrthoDB" id="2020758at2759"/>
<reference evidence="10 11" key="1">
    <citation type="journal article" date="2018" name="MBio">
        <title>Comparative Genomics Reveals the Core Gene Toolbox for the Fungus-Insect Symbiosis.</title>
        <authorList>
            <person name="Wang Y."/>
            <person name="Stata M."/>
            <person name="Wang W."/>
            <person name="Stajich J.E."/>
            <person name="White M.M."/>
            <person name="Moncalvo J.M."/>
        </authorList>
    </citation>
    <scope>NUCLEOTIDE SEQUENCE [LARGE SCALE GENOMIC DNA]</scope>
    <source>
        <strain evidence="10 11">SWE-8-4</strain>
    </source>
</reference>
<dbReference type="PANTHER" id="PTHR24006">
    <property type="entry name" value="UBIQUITIN CARBOXYL-TERMINAL HYDROLASE"/>
    <property type="match status" value="1"/>
</dbReference>
<dbReference type="Proteomes" id="UP000245383">
    <property type="component" value="Unassembled WGS sequence"/>
</dbReference>
<feature type="domain" description="USP" evidence="9">
    <location>
        <begin position="1"/>
        <end position="590"/>
    </location>
</feature>
<dbReference type="Pfam" id="PF00443">
    <property type="entry name" value="UCH"/>
    <property type="match status" value="1"/>
</dbReference>
<feature type="compositionally biased region" description="Polar residues" evidence="8">
    <location>
        <begin position="245"/>
        <end position="267"/>
    </location>
</feature>
<keyword evidence="5" id="KW-0833">Ubl conjugation pathway</keyword>
<dbReference type="GO" id="GO:0006508">
    <property type="term" value="P:proteolysis"/>
    <property type="evidence" value="ECO:0007669"/>
    <property type="project" value="UniProtKB-KW"/>
</dbReference>
<feature type="compositionally biased region" description="Polar residues" evidence="8">
    <location>
        <begin position="1"/>
        <end position="11"/>
    </location>
</feature>
<accession>A0A2T9Y6T1</accession>
<evidence type="ECO:0000256" key="2">
    <source>
        <dbReference type="ARBA" id="ARBA00009085"/>
    </source>
</evidence>
<name>A0A2T9Y6T1_9FUNG</name>
<dbReference type="SUPFAM" id="SSF54001">
    <property type="entry name" value="Cysteine proteinases"/>
    <property type="match status" value="1"/>
</dbReference>
<evidence type="ECO:0000313" key="11">
    <source>
        <dbReference type="Proteomes" id="UP000245383"/>
    </source>
</evidence>
<keyword evidence="6" id="KW-0378">Hydrolase</keyword>
<dbReference type="InterPro" id="IPR050164">
    <property type="entry name" value="Peptidase_C19"/>
</dbReference>
<gene>
    <name evidence="10" type="ORF">BB561_006051</name>
</gene>
<comment type="caution">
    <text evidence="10">The sequence shown here is derived from an EMBL/GenBank/DDBJ whole genome shotgun (WGS) entry which is preliminary data.</text>
</comment>
<dbReference type="GO" id="GO:0016579">
    <property type="term" value="P:protein deubiquitination"/>
    <property type="evidence" value="ECO:0007669"/>
    <property type="project" value="InterPro"/>
</dbReference>
<dbReference type="InterPro" id="IPR028889">
    <property type="entry name" value="USP"/>
</dbReference>
<protein>
    <recommendedName>
        <fullName evidence="3">ubiquitinyl hydrolase 1</fullName>
        <ecNumber evidence="3">3.4.19.12</ecNumber>
    </recommendedName>
</protein>